<keyword evidence="4" id="KW-1185">Reference proteome</keyword>
<dbReference type="PROSITE" id="PS50858">
    <property type="entry name" value="BSD"/>
    <property type="match status" value="1"/>
</dbReference>
<dbReference type="SUPFAM" id="SSF140383">
    <property type="entry name" value="BSD domain-like"/>
    <property type="match status" value="1"/>
</dbReference>
<dbReference type="InterPro" id="IPR005607">
    <property type="entry name" value="BSD_dom"/>
</dbReference>
<proteinExistence type="predicted"/>
<protein>
    <recommendedName>
        <fullName evidence="2">BSD domain-containing protein</fullName>
    </recommendedName>
</protein>
<feature type="region of interest" description="Disordered" evidence="1">
    <location>
        <begin position="219"/>
        <end position="274"/>
    </location>
</feature>
<feature type="domain" description="BSD" evidence="2">
    <location>
        <begin position="147"/>
        <end position="199"/>
    </location>
</feature>
<reference evidence="3 4" key="1">
    <citation type="submission" date="2022-12" db="EMBL/GenBank/DDBJ databases">
        <title>Chromosome-level genome of Tegillarca granosa.</title>
        <authorList>
            <person name="Kim J."/>
        </authorList>
    </citation>
    <scope>NUCLEOTIDE SEQUENCE [LARGE SCALE GENOMIC DNA]</scope>
    <source>
        <strain evidence="3">Teg-2019</strain>
        <tissue evidence="3">Adductor muscle</tissue>
    </source>
</reference>
<dbReference type="InterPro" id="IPR051494">
    <property type="entry name" value="BSD_domain-containing"/>
</dbReference>
<feature type="compositionally biased region" description="Basic and acidic residues" evidence="1">
    <location>
        <begin position="311"/>
        <end position="327"/>
    </location>
</feature>
<feature type="compositionally biased region" description="Polar residues" evidence="1">
    <location>
        <begin position="381"/>
        <end position="391"/>
    </location>
</feature>
<feature type="compositionally biased region" description="Basic and acidic residues" evidence="1">
    <location>
        <begin position="349"/>
        <end position="380"/>
    </location>
</feature>
<evidence type="ECO:0000313" key="3">
    <source>
        <dbReference type="EMBL" id="KAJ8306197.1"/>
    </source>
</evidence>
<dbReference type="PANTHER" id="PTHR16019:SF5">
    <property type="entry name" value="BSD DOMAIN-CONTAINING PROTEIN 1"/>
    <property type="match status" value="1"/>
</dbReference>
<dbReference type="Pfam" id="PF03909">
    <property type="entry name" value="BSD"/>
    <property type="match status" value="1"/>
</dbReference>
<evidence type="ECO:0000259" key="2">
    <source>
        <dbReference type="PROSITE" id="PS50858"/>
    </source>
</evidence>
<feature type="compositionally biased region" description="Basic and acidic residues" evidence="1">
    <location>
        <begin position="244"/>
        <end position="270"/>
    </location>
</feature>
<feature type="compositionally biased region" description="Polar residues" evidence="1">
    <location>
        <begin position="328"/>
        <end position="348"/>
    </location>
</feature>
<name>A0ABQ9EQL3_TEGGR</name>
<feature type="region of interest" description="Disordered" evidence="1">
    <location>
        <begin position="309"/>
        <end position="440"/>
    </location>
</feature>
<evidence type="ECO:0000313" key="4">
    <source>
        <dbReference type="Proteomes" id="UP001217089"/>
    </source>
</evidence>
<organism evidence="3 4">
    <name type="scientific">Tegillarca granosa</name>
    <name type="common">Malaysian cockle</name>
    <name type="synonym">Anadara granosa</name>
    <dbReference type="NCBI Taxonomy" id="220873"/>
    <lineage>
        <taxon>Eukaryota</taxon>
        <taxon>Metazoa</taxon>
        <taxon>Spiralia</taxon>
        <taxon>Lophotrochozoa</taxon>
        <taxon>Mollusca</taxon>
        <taxon>Bivalvia</taxon>
        <taxon>Autobranchia</taxon>
        <taxon>Pteriomorphia</taxon>
        <taxon>Arcoida</taxon>
        <taxon>Arcoidea</taxon>
        <taxon>Arcidae</taxon>
        <taxon>Tegillarca</taxon>
    </lineage>
</organism>
<dbReference type="Gene3D" id="1.10.3970.10">
    <property type="entry name" value="BSD domain"/>
    <property type="match status" value="1"/>
</dbReference>
<feature type="compositionally biased region" description="Polar residues" evidence="1">
    <location>
        <begin position="405"/>
        <end position="414"/>
    </location>
</feature>
<dbReference type="Proteomes" id="UP001217089">
    <property type="component" value="Unassembled WGS sequence"/>
</dbReference>
<comment type="caution">
    <text evidence="3">The sequence shown here is derived from an EMBL/GenBank/DDBJ whole genome shotgun (WGS) entry which is preliminary data.</text>
</comment>
<dbReference type="PANTHER" id="PTHR16019">
    <property type="entry name" value="SYNAPSE-ASSOCIATED PROTEIN"/>
    <property type="match status" value="1"/>
</dbReference>
<dbReference type="SMART" id="SM00751">
    <property type="entry name" value="BSD"/>
    <property type="match status" value="1"/>
</dbReference>
<dbReference type="EMBL" id="JARBDR010000813">
    <property type="protein sequence ID" value="KAJ8306197.1"/>
    <property type="molecule type" value="Genomic_DNA"/>
</dbReference>
<accession>A0ABQ9EQL3</accession>
<evidence type="ECO:0000256" key="1">
    <source>
        <dbReference type="SAM" id="MobiDB-lite"/>
    </source>
</evidence>
<dbReference type="InterPro" id="IPR035925">
    <property type="entry name" value="BSD_dom_sf"/>
</dbReference>
<feature type="compositionally biased region" description="Acidic residues" evidence="1">
    <location>
        <begin position="221"/>
        <end position="232"/>
    </location>
</feature>
<sequence length="521" mass="58952">MAESTNAEASSSSENGGWWNGWFQAAKEKSSQALEFMKKDLTEFTNVMQQESSKAVSKTSETLKETLKTENTAAATDKLKHGISNFLDSVTKALVVETEDKNEPAVRPREEASAIFDRAKARLHAIQVDPGTYYNEPSGSVKNFQEWQKNFDTEKHKGDISELLVSKVEVRALYTKLVPADVSHADFWQRYFYKVHQLQADEARKLALMQRAEMAKKEESINWDEEWSSDEEETKKEKVKQRKPVAENKTKIDNGLSEKEVNQNDSDTKSEQVCQNNENKIDEQHQEVLQSKVSSDDTVVVTKSEINTELNKIKDKETVDDKNKNTDNVKQTDNVSKTLETAEEITSNVKDEDSLKGETTRDQFSKAEIDNVELENKTSNENESSTETVVTSEPEVKDVNIPEKGNNSSENEQLQVEDEKQTNKSDSNVIPETGKSENKVIEISKDEMKLKIKEKNDVVVVNPDRESPSSKSSDVVSLDDDWEQDFDVDLTEEDLKAADEIAKKLNLSSTDYTKIAAEMVF</sequence>
<gene>
    <name evidence="3" type="ORF">KUTeg_016742</name>
</gene>